<organism evidence="2 3">
    <name type="scientific">Coptis chinensis</name>
    <dbReference type="NCBI Taxonomy" id="261450"/>
    <lineage>
        <taxon>Eukaryota</taxon>
        <taxon>Viridiplantae</taxon>
        <taxon>Streptophyta</taxon>
        <taxon>Embryophyta</taxon>
        <taxon>Tracheophyta</taxon>
        <taxon>Spermatophyta</taxon>
        <taxon>Magnoliopsida</taxon>
        <taxon>Ranunculales</taxon>
        <taxon>Ranunculaceae</taxon>
        <taxon>Coptidoideae</taxon>
        <taxon>Coptis</taxon>
    </lineage>
</organism>
<dbReference type="InterPro" id="IPR025558">
    <property type="entry name" value="DUF4283"/>
</dbReference>
<evidence type="ECO:0000313" key="2">
    <source>
        <dbReference type="EMBL" id="KAF9598806.1"/>
    </source>
</evidence>
<dbReference type="PANTHER" id="PTHR31286">
    <property type="entry name" value="GLYCINE-RICH CELL WALL STRUCTURAL PROTEIN 1.8-LIKE"/>
    <property type="match status" value="1"/>
</dbReference>
<dbReference type="OrthoDB" id="1002340at2759"/>
<feature type="domain" description="DUF4283" evidence="1">
    <location>
        <begin position="67"/>
        <end position="148"/>
    </location>
</feature>
<gene>
    <name evidence="2" type="ORF">IFM89_031474</name>
</gene>
<dbReference type="PANTHER" id="PTHR31286:SF104">
    <property type="entry name" value="PEROXIDASE"/>
    <property type="match status" value="1"/>
</dbReference>
<dbReference type="AlphaFoldDB" id="A0A835HGV6"/>
<comment type="caution">
    <text evidence="2">The sequence shown here is derived from an EMBL/GenBank/DDBJ whole genome shotgun (WGS) entry which is preliminary data.</text>
</comment>
<dbReference type="InterPro" id="IPR040256">
    <property type="entry name" value="At4g02000-like"/>
</dbReference>
<protein>
    <recommendedName>
        <fullName evidence="1">DUF4283 domain-containing protein</fullName>
    </recommendedName>
</protein>
<evidence type="ECO:0000313" key="3">
    <source>
        <dbReference type="Proteomes" id="UP000631114"/>
    </source>
</evidence>
<keyword evidence="3" id="KW-1185">Reference proteome</keyword>
<dbReference type="EMBL" id="JADFTS010000007">
    <property type="protein sequence ID" value="KAF9598806.1"/>
    <property type="molecule type" value="Genomic_DNA"/>
</dbReference>
<evidence type="ECO:0000259" key="1">
    <source>
        <dbReference type="Pfam" id="PF14111"/>
    </source>
</evidence>
<name>A0A835HGV6_9MAGN</name>
<accession>A0A835HGV6</accession>
<dbReference type="Pfam" id="PF14111">
    <property type="entry name" value="DUF4283"/>
    <property type="match status" value="1"/>
</dbReference>
<reference evidence="2 3" key="1">
    <citation type="submission" date="2020-10" db="EMBL/GenBank/DDBJ databases">
        <title>The Coptis chinensis genome and diversification of protoberbering-type alkaloids.</title>
        <authorList>
            <person name="Wang B."/>
            <person name="Shu S."/>
            <person name="Song C."/>
            <person name="Liu Y."/>
        </authorList>
    </citation>
    <scope>NUCLEOTIDE SEQUENCE [LARGE SCALE GENOMIC DNA]</scope>
    <source>
        <strain evidence="2">HL-2020</strain>
        <tissue evidence="2">Leaf</tissue>
    </source>
</reference>
<proteinExistence type="predicted"/>
<dbReference type="Proteomes" id="UP000631114">
    <property type="component" value="Unassembled WGS sequence"/>
</dbReference>
<sequence length="534" mass="59264">MAASLALPMDGGAISSVAPSPNVACSCMGKDKPQLESFKSSYKIETRDGYPMISFASQDMTKAIACLKNTLIIKFFFKKPSIDEIRISVRQTWGLKSEVIINVIDSKHILLKFADEEDVVKALARKNPHIEGCRYKISRWSHQFDPTQDSALAPVWVEFYDLPYHLFNPGMLIPIASMIGKYLTIDQATLTMSTPLVARICVEIDLSKPLPSKLKITDPIYMDFWQEVVYDKLPRYCTYCSLQGHNASDCRKLNPNGSATRGELVHDTAHINHVGPSTHARKQNRILDKQMKEQSEKNKSFLSNQNGGDFFYHSSAELQQDVRREHIMNDKTPPSQNHVNIGASLGADKVLDGLETPSNWAATSADGQNGLKNNLAAEIYHDSETILVDDSSFIEETRVGHVSQGKLEVDPKKGTSVRRQKNTLLVTQTSDLPPVVFPIFSPTYVHDGGGNLVSPSTVKETHSSASGTRVSSVSGAEVEKWTRSCCGDLEEQESLSNENLFLELRAIKKGDKEAFSKAIAKAKENRLRAYGRSP</sequence>